<keyword evidence="2" id="KW-0472">Membrane</keyword>
<feature type="chain" id="PRO_5017677305" description="Signal transduction histidine kinase internal region domain-containing protein" evidence="3">
    <location>
        <begin position="20"/>
        <end position="612"/>
    </location>
</feature>
<feature type="repeat" description="TPR" evidence="1">
    <location>
        <begin position="182"/>
        <end position="215"/>
    </location>
</feature>
<keyword evidence="2" id="KW-1133">Transmembrane helix</keyword>
<gene>
    <name evidence="5" type="ORF">DRF68_18185</name>
</gene>
<evidence type="ECO:0000313" key="5">
    <source>
        <dbReference type="EMBL" id="REC41979.1"/>
    </source>
</evidence>
<dbReference type="SMART" id="SM00028">
    <property type="entry name" value="TPR"/>
    <property type="match status" value="2"/>
</dbReference>
<dbReference type="Proteomes" id="UP000256924">
    <property type="component" value="Unassembled WGS sequence"/>
</dbReference>
<dbReference type="PANTHER" id="PTHR34220">
    <property type="entry name" value="SENSOR HISTIDINE KINASE YPDA"/>
    <property type="match status" value="1"/>
</dbReference>
<keyword evidence="3" id="KW-0732">Signal</keyword>
<dbReference type="SUPFAM" id="SSF48452">
    <property type="entry name" value="TPR-like"/>
    <property type="match status" value="1"/>
</dbReference>
<dbReference type="Pfam" id="PF06580">
    <property type="entry name" value="His_kinase"/>
    <property type="match status" value="1"/>
</dbReference>
<keyword evidence="6" id="KW-1185">Reference proteome</keyword>
<dbReference type="RefSeq" id="WP_116099812.1">
    <property type="nucleotide sequence ID" value="NZ_QNVU01000052.1"/>
</dbReference>
<dbReference type="PANTHER" id="PTHR34220:SF7">
    <property type="entry name" value="SENSOR HISTIDINE KINASE YPDA"/>
    <property type="match status" value="1"/>
</dbReference>
<dbReference type="GO" id="GO:0000155">
    <property type="term" value="F:phosphorelay sensor kinase activity"/>
    <property type="evidence" value="ECO:0007669"/>
    <property type="project" value="InterPro"/>
</dbReference>
<evidence type="ECO:0000256" key="2">
    <source>
        <dbReference type="SAM" id="Phobius"/>
    </source>
</evidence>
<dbReference type="Gene3D" id="3.30.565.10">
    <property type="entry name" value="Histidine kinase-like ATPase, C-terminal domain"/>
    <property type="match status" value="1"/>
</dbReference>
<evidence type="ECO:0000313" key="6">
    <source>
        <dbReference type="Proteomes" id="UP000256924"/>
    </source>
</evidence>
<dbReference type="InterPro" id="IPR019734">
    <property type="entry name" value="TPR_rpt"/>
</dbReference>
<evidence type="ECO:0000256" key="1">
    <source>
        <dbReference type="PROSITE-ProRule" id="PRU00339"/>
    </source>
</evidence>
<dbReference type="InterPro" id="IPR011990">
    <property type="entry name" value="TPR-like_helical_dom_sf"/>
</dbReference>
<keyword evidence="2" id="KW-0812">Transmembrane</keyword>
<dbReference type="GO" id="GO:0016020">
    <property type="term" value="C:membrane"/>
    <property type="evidence" value="ECO:0007669"/>
    <property type="project" value="InterPro"/>
</dbReference>
<comment type="caution">
    <text evidence="5">The sequence shown here is derived from an EMBL/GenBank/DDBJ whole genome shotgun (WGS) entry which is preliminary data.</text>
</comment>
<name>A0A3D9AKW1_9FLAO</name>
<feature type="signal peptide" evidence="3">
    <location>
        <begin position="1"/>
        <end position="19"/>
    </location>
</feature>
<dbReference type="InterPro" id="IPR010559">
    <property type="entry name" value="Sig_transdc_His_kin_internal"/>
</dbReference>
<sequence length="612" mass="71901">MKILYCIILLFLSVNNLTAQNGFDLKHIDSIIDNRVRNQYGKALQQLSNRLNAEKNPRILQTLYAKKTAILLDQNKINEAQSTINFAQKLCVTDNCYPEKSSLNFQQAVVYFQKNETAKALEEILKNNLILQKYIPKARELAISYSLTAYYYNTLEDFRNAEIYLKKSLDLEKELNPDKDFASTYNNLGILSKKQKKWTKAIHFFKQTLQQDAKSRNFQNNIYTYNNIASVYLEIPKLDSVYHYLKKAKKSATKEELFNSSVYPNFCVYFSRKNKVDSTLYYGHQFLSRFSENNPDHYSKAAVVYSEFSQLFERNSSLDSSLFYQKKLLEIKEKQWNTTDKEEMISKAEQKAQIKYQNQVIQALEQKNYFQNLSIRQNRILIFSIVIGFILLLISLILFFQRRKLKHEKKQIELEQKILRSQMNPHFIFNALTAIQNKVMENNPLGTATYISRFSKLIRQNFNFTQKEFVTLEEDLDALKNYMATQQMRFENKFDYEFNIDENLNPNFINIPPMLLQPFAENAIEHGFKDISHKGKIEIIVARQNKEQLRFKIIDNGKGFYPKTDEKLHALEIIKTRLKLNNPNDEASFYIKNRTDVPGTEVSFLLTLANNS</sequence>
<accession>A0A3D9AKW1</accession>
<feature type="domain" description="Signal transduction histidine kinase internal region" evidence="4">
    <location>
        <begin position="415"/>
        <end position="494"/>
    </location>
</feature>
<dbReference type="PROSITE" id="PS50005">
    <property type="entry name" value="TPR"/>
    <property type="match status" value="1"/>
</dbReference>
<feature type="transmembrane region" description="Helical" evidence="2">
    <location>
        <begin position="380"/>
        <end position="400"/>
    </location>
</feature>
<evidence type="ECO:0000259" key="4">
    <source>
        <dbReference type="Pfam" id="PF06580"/>
    </source>
</evidence>
<dbReference type="InterPro" id="IPR036890">
    <property type="entry name" value="HATPase_C_sf"/>
</dbReference>
<reference evidence="5 6" key="1">
    <citation type="journal article" date="2004" name="Emerg. Infect. Dis.">
        <title>Amoebae-resisting bacteria isolated from human nasal swabs by amoebal coculture.</title>
        <authorList>
            <person name="Greub G."/>
            <person name="La Scola B."/>
            <person name="Raoult D."/>
        </authorList>
    </citation>
    <scope>NUCLEOTIDE SEQUENCE [LARGE SCALE GENOMIC DNA]</scope>
    <source>
        <strain evidence="5 6">CCUG 51329</strain>
    </source>
</reference>
<organism evidence="5 6">
    <name type="scientific">Candidatus Chryseobacterium massiliense</name>
    <dbReference type="NCBI Taxonomy" id="204089"/>
    <lineage>
        <taxon>Bacteria</taxon>
        <taxon>Pseudomonadati</taxon>
        <taxon>Bacteroidota</taxon>
        <taxon>Flavobacteriia</taxon>
        <taxon>Flavobacteriales</taxon>
        <taxon>Weeksellaceae</taxon>
        <taxon>Chryseobacterium group</taxon>
        <taxon>Chryseobacterium</taxon>
    </lineage>
</organism>
<dbReference type="AlphaFoldDB" id="A0A3D9AKW1"/>
<dbReference type="SUPFAM" id="SSF55874">
    <property type="entry name" value="ATPase domain of HSP90 chaperone/DNA topoisomerase II/histidine kinase"/>
    <property type="match status" value="1"/>
</dbReference>
<dbReference type="Gene3D" id="1.25.40.10">
    <property type="entry name" value="Tetratricopeptide repeat domain"/>
    <property type="match status" value="1"/>
</dbReference>
<evidence type="ECO:0000256" key="3">
    <source>
        <dbReference type="SAM" id="SignalP"/>
    </source>
</evidence>
<dbReference type="InterPro" id="IPR050640">
    <property type="entry name" value="Bact_2-comp_sensor_kinase"/>
</dbReference>
<dbReference type="EMBL" id="QNVU01000052">
    <property type="protein sequence ID" value="REC41979.1"/>
    <property type="molecule type" value="Genomic_DNA"/>
</dbReference>
<proteinExistence type="predicted"/>
<protein>
    <recommendedName>
        <fullName evidence="4">Signal transduction histidine kinase internal region domain-containing protein</fullName>
    </recommendedName>
</protein>
<keyword evidence="1" id="KW-0802">TPR repeat</keyword>